<dbReference type="InterPro" id="IPR000210">
    <property type="entry name" value="BTB/POZ_dom"/>
</dbReference>
<name>A0A194XMU8_MOLSC</name>
<dbReference type="Gene3D" id="3.30.710.10">
    <property type="entry name" value="Potassium Channel Kv1.1, Chain A"/>
    <property type="match status" value="1"/>
</dbReference>
<dbReference type="OrthoDB" id="194443at2759"/>
<evidence type="ECO:0000256" key="1">
    <source>
        <dbReference type="SAM" id="MobiDB-lite"/>
    </source>
</evidence>
<feature type="region of interest" description="Disordered" evidence="1">
    <location>
        <begin position="1"/>
        <end position="28"/>
    </location>
</feature>
<feature type="compositionally biased region" description="Acidic residues" evidence="1">
    <location>
        <begin position="287"/>
        <end position="308"/>
    </location>
</feature>
<dbReference type="KEGG" id="psco:LY89DRAFT_730195"/>
<protein>
    <recommendedName>
        <fullName evidence="2">BTB domain-containing protein</fullName>
    </recommendedName>
</protein>
<feature type="region of interest" description="Disordered" evidence="1">
    <location>
        <begin position="122"/>
        <end position="153"/>
    </location>
</feature>
<reference evidence="3 4" key="1">
    <citation type="submission" date="2015-10" db="EMBL/GenBank/DDBJ databases">
        <title>Full genome of DAOMC 229536 Phialocephala scopiformis, a fungal endophyte of spruce producing the potent anti-insectan compound rugulosin.</title>
        <authorList>
            <consortium name="DOE Joint Genome Institute"/>
            <person name="Walker A.K."/>
            <person name="Frasz S.L."/>
            <person name="Seifert K.A."/>
            <person name="Miller J.D."/>
            <person name="Mondo S.J."/>
            <person name="Labutti K."/>
            <person name="Lipzen A."/>
            <person name="Dockter R."/>
            <person name="Kennedy M."/>
            <person name="Grigoriev I.V."/>
            <person name="Spatafora J.W."/>
        </authorList>
    </citation>
    <scope>NUCLEOTIDE SEQUENCE [LARGE SCALE GENOMIC DNA]</scope>
    <source>
        <strain evidence="3 4">CBS 120377</strain>
    </source>
</reference>
<organism evidence="3 4">
    <name type="scientific">Mollisia scopiformis</name>
    <name type="common">Conifer needle endophyte fungus</name>
    <name type="synonym">Phialocephala scopiformis</name>
    <dbReference type="NCBI Taxonomy" id="149040"/>
    <lineage>
        <taxon>Eukaryota</taxon>
        <taxon>Fungi</taxon>
        <taxon>Dikarya</taxon>
        <taxon>Ascomycota</taxon>
        <taxon>Pezizomycotina</taxon>
        <taxon>Leotiomycetes</taxon>
        <taxon>Helotiales</taxon>
        <taxon>Mollisiaceae</taxon>
        <taxon>Mollisia</taxon>
    </lineage>
</organism>
<feature type="compositionally biased region" description="Polar residues" evidence="1">
    <location>
        <begin position="1"/>
        <end position="17"/>
    </location>
</feature>
<dbReference type="PANTHER" id="PTHR47843:SF2">
    <property type="entry name" value="BTB DOMAIN-CONTAINING PROTEIN"/>
    <property type="match status" value="1"/>
</dbReference>
<dbReference type="SUPFAM" id="SSF54695">
    <property type="entry name" value="POZ domain"/>
    <property type="match status" value="1"/>
</dbReference>
<accession>A0A194XMU8</accession>
<evidence type="ECO:0000313" key="4">
    <source>
        <dbReference type="Proteomes" id="UP000070700"/>
    </source>
</evidence>
<dbReference type="Proteomes" id="UP000070700">
    <property type="component" value="Unassembled WGS sequence"/>
</dbReference>
<evidence type="ECO:0000313" key="3">
    <source>
        <dbReference type="EMBL" id="KUJ21414.1"/>
    </source>
</evidence>
<sequence length="308" mass="35456">MSDSSTPPGLTPASASQRRAKPERKPPTLRDSHLVKLFAGKSEKAKSFTVHRHFVTYYTPVLKAAFESNFIEGQTQEYRFDDFFNHNTIMLLGEWFYTQNLNLDNIQEDGNSVEEDLIQHQTPKEEKLVEENPAQGQVPKEENSAEENVVQHQAPKEQKLVEEGLVQDKVPKDEPSAADKVIMHQIQILVELWVLAEHLLIPKLQNQVMNQLQKVCSETRMMAIHQCCFIYENTAAGSVLRRWIVSDIAFLIDESVIRDYSKQYPHEMLVDVFILLASSFPERVEQGDEQDMEEFIVPEDEGEQKENK</sequence>
<feature type="region of interest" description="Disordered" evidence="1">
    <location>
        <begin position="285"/>
        <end position="308"/>
    </location>
</feature>
<proteinExistence type="predicted"/>
<dbReference type="EMBL" id="KQ947408">
    <property type="protein sequence ID" value="KUJ21414.1"/>
    <property type="molecule type" value="Genomic_DNA"/>
</dbReference>
<dbReference type="InParanoid" id="A0A194XMU8"/>
<dbReference type="RefSeq" id="XP_018075769.1">
    <property type="nucleotide sequence ID" value="XM_018219450.1"/>
</dbReference>
<dbReference type="InterPro" id="IPR011333">
    <property type="entry name" value="SKP1/BTB/POZ_sf"/>
</dbReference>
<gene>
    <name evidence="3" type="ORF">LY89DRAFT_730195</name>
</gene>
<dbReference type="AlphaFoldDB" id="A0A194XMU8"/>
<keyword evidence="4" id="KW-1185">Reference proteome</keyword>
<feature type="domain" description="BTB" evidence="2">
    <location>
        <begin position="33"/>
        <end position="105"/>
    </location>
</feature>
<dbReference type="PANTHER" id="PTHR47843">
    <property type="entry name" value="BTB DOMAIN-CONTAINING PROTEIN-RELATED"/>
    <property type="match status" value="1"/>
</dbReference>
<evidence type="ECO:0000259" key="2">
    <source>
        <dbReference type="PROSITE" id="PS50097"/>
    </source>
</evidence>
<dbReference type="PROSITE" id="PS50097">
    <property type="entry name" value="BTB"/>
    <property type="match status" value="1"/>
</dbReference>
<dbReference type="GeneID" id="28829176"/>